<accession>A0A9P6QJV7</accession>
<sequence length="262" mass="27718">MLPQGQTLKPGDTLTLEEFSFHFLPPLKQVRTTPVVSRSAELTRKPLAVLQSSTVYGGDDEDECDQEVSPPLSPSAGRLMPRSLPPTPSGQKRQLPEDFVAPEDTPSSKKVWFGPTLSPEVFSKDEPPATPVKRGAPARAGTPRREPTSTVSLLERLKTASPARSNIASPRSLGRTLNFGEYLQKPQPLKLGKISQASSSSSSSSSSSTDHLQQGPSQSSTSVSASTSISTGRSGVKTILTVQGNPFASSSSPAPKPALDEA</sequence>
<evidence type="ECO:0000313" key="4">
    <source>
        <dbReference type="Proteomes" id="UP000807716"/>
    </source>
</evidence>
<feature type="domain" description="PP1-binding" evidence="2">
    <location>
        <begin position="109"/>
        <end position="155"/>
    </location>
</feature>
<dbReference type="InterPro" id="IPR029334">
    <property type="entry name" value="PP1-bd"/>
</dbReference>
<dbReference type="AlphaFoldDB" id="A0A9P6QJV7"/>
<evidence type="ECO:0000256" key="1">
    <source>
        <dbReference type="SAM" id="MobiDB-lite"/>
    </source>
</evidence>
<gene>
    <name evidence="3" type="ORF">DFQ27_005096</name>
</gene>
<dbReference type="Proteomes" id="UP000807716">
    <property type="component" value="Unassembled WGS sequence"/>
</dbReference>
<reference evidence="3" key="1">
    <citation type="journal article" date="2020" name="Fungal Divers.">
        <title>Resolving the Mortierellaceae phylogeny through synthesis of multi-gene phylogenetics and phylogenomics.</title>
        <authorList>
            <person name="Vandepol N."/>
            <person name="Liber J."/>
            <person name="Desiro A."/>
            <person name="Na H."/>
            <person name="Kennedy M."/>
            <person name="Barry K."/>
            <person name="Grigoriev I.V."/>
            <person name="Miller A.N."/>
            <person name="O'Donnell K."/>
            <person name="Stajich J.E."/>
            <person name="Bonito G."/>
        </authorList>
    </citation>
    <scope>NUCLEOTIDE SEQUENCE</scope>
    <source>
        <strain evidence="3">BC1065</strain>
    </source>
</reference>
<name>A0A9P6QJV7_9FUNG</name>
<proteinExistence type="predicted"/>
<dbReference type="Pfam" id="PF15276">
    <property type="entry name" value="PP1_bind"/>
    <property type="match status" value="1"/>
</dbReference>
<evidence type="ECO:0000259" key="2">
    <source>
        <dbReference type="Pfam" id="PF15276"/>
    </source>
</evidence>
<dbReference type="OrthoDB" id="6288785at2759"/>
<comment type="caution">
    <text evidence="3">The sequence shown here is derived from an EMBL/GenBank/DDBJ whole genome shotgun (WGS) entry which is preliminary data.</text>
</comment>
<keyword evidence="4" id="KW-1185">Reference proteome</keyword>
<protein>
    <recommendedName>
        <fullName evidence="2">PP1-binding domain-containing protein</fullName>
    </recommendedName>
</protein>
<feature type="compositionally biased region" description="Low complexity" evidence="1">
    <location>
        <begin position="198"/>
        <end position="235"/>
    </location>
</feature>
<dbReference type="EMBL" id="JAAAJB010000036">
    <property type="protein sequence ID" value="KAG0268991.1"/>
    <property type="molecule type" value="Genomic_DNA"/>
</dbReference>
<feature type="region of interest" description="Disordered" evidence="1">
    <location>
        <begin position="52"/>
        <end position="262"/>
    </location>
</feature>
<organism evidence="3 4">
    <name type="scientific">Actinomortierella ambigua</name>
    <dbReference type="NCBI Taxonomy" id="1343610"/>
    <lineage>
        <taxon>Eukaryota</taxon>
        <taxon>Fungi</taxon>
        <taxon>Fungi incertae sedis</taxon>
        <taxon>Mucoromycota</taxon>
        <taxon>Mortierellomycotina</taxon>
        <taxon>Mortierellomycetes</taxon>
        <taxon>Mortierellales</taxon>
        <taxon>Mortierellaceae</taxon>
        <taxon>Actinomortierella</taxon>
    </lineage>
</organism>
<evidence type="ECO:0000313" key="3">
    <source>
        <dbReference type="EMBL" id="KAG0268991.1"/>
    </source>
</evidence>